<keyword evidence="1" id="KW-0472">Membrane</keyword>
<organism evidence="2 3">
    <name type="scientific">Trichonephila inaurata madagascariensis</name>
    <dbReference type="NCBI Taxonomy" id="2747483"/>
    <lineage>
        <taxon>Eukaryota</taxon>
        <taxon>Metazoa</taxon>
        <taxon>Ecdysozoa</taxon>
        <taxon>Arthropoda</taxon>
        <taxon>Chelicerata</taxon>
        <taxon>Arachnida</taxon>
        <taxon>Araneae</taxon>
        <taxon>Araneomorphae</taxon>
        <taxon>Entelegynae</taxon>
        <taxon>Araneoidea</taxon>
        <taxon>Nephilidae</taxon>
        <taxon>Trichonephila</taxon>
        <taxon>Trichonephila inaurata</taxon>
    </lineage>
</organism>
<reference evidence="2" key="1">
    <citation type="submission" date="2020-08" db="EMBL/GenBank/DDBJ databases">
        <title>Multicomponent nature underlies the extraordinary mechanical properties of spider dragline silk.</title>
        <authorList>
            <person name="Kono N."/>
            <person name="Nakamura H."/>
            <person name="Mori M."/>
            <person name="Yoshida Y."/>
            <person name="Ohtoshi R."/>
            <person name="Malay A.D."/>
            <person name="Moran D.A.P."/>
            <person name="Tomita M."/>
            <person name="Numata K."/>
            <person name="Arakawa K."/>
        </authorList>
    </citation>
    <scope>NUCLEOTIDE SEQUENCE</scope>
</reference>
<evidence type="ECO:0000256" key="1">
    <source>
        <dbReference type="SAM" id="Phobius"/>
    </source>
</evidence>
<evidence type="ECO:0000313" key="3">
    <source>
        <dbReference type="Proteomes" id="UP000886998"/>
    </source>
</evidence>
<evidence type="ECO:0000313" key="2">
    <source>
        <dbReference type="EMBL" id="GFY49867.1"/>
    </source>
</evidence>
<dbReference type="AlphaFoldDB" id="A0A8X6XA19"/>
<dbReference type="OrthoDB" id="6431722at2759"/>
<accession>A0A8X6XA19</accession>
<evidence type="ECO:0008006" key="4">
    <source>
        <dbReference type="Google" id="ProtNLM"/>
    </source>
</evidence>
<keyword evidence="1" id="KW-0812">Transmembrane</keyword>
<keyword evidence="3" id="KW-1185">Reference proteome</keyword>
<proteinExistence type="predicted"/>
<protein>
    <recommendedName>
        <fullName evidence="4">SEFIR domain-containing protein</fullName>
    </recommendedName>
</protein>
<name>A0A8X6XA19_9ARAC</name>
<sequence length="299" mass="34738">MFCHNVASGFDEEISRVFLNVSSGCYTILVLPFIDNKSIKNSTRNYIVFNVTGNEIGIENQENTKPKFPIDVLLAMGFCLCFAACVLWSYSKSKLRMKRKNEGDKEFPVEKNAIEDIPLLTQDIKEIYIFHSQEDDSIKTEVDLLKDFLQKCAKWSVYTLNDKLHEIIRHRYNWLTNILECRCSEYERSCDSKRRLIFVISAKTLHDLGSNCLLWNEEKIFLNALLRIKTSTCRHLFMIVFNEGLCYDSRFPKPEPMKAQENPYIIPEDLVSLCKSLGCSSEEEIQRCLDRHDIKNLGS</sequence>
<dbReference type="EMBL" id="BMAV01007193">
    <property type="protein sequence ID" value="GFY49867.1"/>
    <property type="molecule type" value="Genomic_DNA"/>
</dbReference>
<feature type="transmembrane region" description="Helical" evidence="1">
    <location>
        <begin position="72"/>
        <end position="90"/>
    </location>
</feature>
<comment type="caution">
    <text evidence="2">The sequence shown here is derived from an EMBL/GenBank/DDBJ whole genome shotgun (WGS) entry which is preliminary data.</text>
</comment>
<keyword evidence="1" id="KW-1133">Transmembrane helix</keyword>
<gene>
    <name evidence="2" type="ORF">TNIN_291761</name>
</gene>
<dbReference type="Proteomes" id="UP000886998">
    <property type="component" value="Unassembled WGS sequence"/>
</dbReference>